<dbReference type="EMBL" id="RDBE01000010">
    <property type="protein sequence ID" value="RLV47924.1"/>
    <property type="molecule type" value="Genomic_DNA"/>
</dbReference>
<evidence type="ECO:0000313" key="10">
    <source>
        <dbReference type="Proteomes" id="UP000281708"/>
    </source>
</evidence>
<proteinExistence type="predicted"/>
<dbReference type="GO" id="GO:0005886">
    <property type="term" value="C:plasma membrane"/>
    <property type="evidence" value="ECO:0007669"/>
    <property type="project" value="UniProtKB-SubCell"/>
</dbReference>
<dbReference type="AlphaFoldDB" id="A0A3L8NYH5"/>
<dbReference type="PANTHER" id="PTHR23513:SF6">
    <property type="entry name" value="MAJOR FACILITATOR SUPERFAMILY ASSOCIATED DOMAIN-CONTAINING PROTEIN"/>
    <property type="match status" value="1"/>
</dbReference>
<dbReference type="RefSeq" id="WP_121807430.1">
    <property type="nucleotide sequence ID" value="NZ_RDBE01000010.1"/>
</dbReference>
<feature type="transmembrane region" description="Helical" evidence="8">
    <location>
        <begin position="375"/>
        <end position="393"/>
    </location>
</feature>
<sequence>MSRRPLVGYLAAQAVSTTGTRVSMIAVPWFVLTTTGSATRTGLAAFAEMLPMVVCQALSGPLADRLSARRVAITCDALSVLAVGAIPLLHVLGLLHFGALLVLVALAGALRGPGEAAKHAMMPVLVRQTDVPTERLTGLEGAVERTASLAGAGVGAGLVATLGAANAVAVDALSFGLSALLLLGFTRRDPGARPVEARPRLGYVAELRSGWDFMRRDQVLMGIGVMVAVTNLLDAAWSSVLLPVWARDSGHGVAAVGIVLTTFSAAAIVSSTAAATIGHRLPRYWTYLICFVIGGVPRFVVQALHVPLWLVIAVCVVGGLGSGFLNPILGAVLFERTPAELVGRVSAMNIAMAWSLMPLGGVLGGVLVAGIGLSPALLVVGGAYFLTTMLPVVQPRWRELDRRPDQAPSQAPGEVLGQTDDARTSSATKSSLANTGGGMTNG</sequence>
<evidence type="ECO:0000256" key="7">
    <source>
        <dbReference type="SAM" id="MobiDB-lite"/>
    </source>
</evidence>
<keyword evidence="6 8" id="KW-0472">Membrane</keyword>
<feature type="transmembrane region" description="Helical" evidence="8">
    <location>
        <begin position="252"/>
        <end position="277"/>
    </location>
</feature>
<protein>
    <submittedName>
        <fullName evidence="9">MFS transporter</fullName>
    </submittedName>
</protein>
<dbReference type="CDD" id="cd06173">
    <property type="entry name" value="MFS_MefA_like"/>
    <property type="match status" value="1"/>
</dbReference>
<gene>
    <name evidence="9" type="ORF">D9V37_17595</name>
</gene>
<feature type="transmembrane region" description="Helical" evidence="8">
    <location>
        <begin position="219"/>
        <end position="246"/>
    </location>
</feature>
<dbReference type="InterPro" id="IPR036259">
    <property type="entry name" value="MFS_trans_sf"/>
</dbReference>
<feature type="transmembrane region" description="Helical" evidence="8">
    <location>
        <begin position="346"/>
        <end position="369"/>
    </location>
</feature>
<dbReference type="Pfam" id="PF05977">
    <property type="entry name" value="MFS_3"/>
    <property type="match status" value="1"/>
</dbReference>
<dbReference type="Proteomes" id="UP000281708">
    <property type="component" value="Unassembled WGS sequence"/>
</dbReference>
<evidence type="ECO:0000256" key="6">
    <source>
        <dbReference type="ARBA" id="ARBA00023136"/>
    </source>
</evidence>
<keyword evidence="10" id="KW-1185">Reference proteome</keyword>
<evidence type="ECO:0000256" key="5">
    <source>
        <dbReference type="ARBA" id="ARBA00022989"/>
    </source>
</evidence>
<evidence type="ECO:0000256" key="8">
    <source>
        <dbReference type="SAM" id="Phobius"/>
    </source>
</evidence>
<evidence type="ECO:0000256" key="1">
    <source>
        <dbReference type="ARBA" id="ARBA00004651"/>
    </source>
</evidence>
<feature type="transmembrane region" description="Helical" evidence="8">
    <location>
        <begin position="307"/>
        <end position="334"/>
    </location>
</feature>
<accession>A0A3L8NYH5</accession>
<dbReference type="SUPFAM" id="SSF103473">
    <property type="entry name" value="MFS general substrate transporter"/>
    <property type="match status" value="1"/>
</dbReference>
<keyword evidence="2" id="KW-0813">Transport</keyword>
<organism evidence="9 10">
    <name type="scientific">Nocardioides mangrovicus</name>
    <dbReference type="NCBI Taxonomy" id="2478913"/>
    <lineage>
        <taxon>Bacteria</taxon>
        <taxon>Bacillati</taxon>
        <taxon>Actinomycetota</taxon>
        <taxon>Actinomycetes</taxon>
        <taxon>Propionibacteriales</taxon>
        <taxon>Nocardioidaceae</taxon>
        <taxon>Nocardioides</taxon>
    </lineage>
</organism>
<evidence type="ECO:0000313" key="9">
    <source>
        <dbReference type="EMBL" id="RLV47924.1"/>
    </source>
</evidence>
<dbReference type="PANTHER" id="PTHR23513">
    <property type="entry name" value="INTEGRAL MEMBRANE EFFLUX PROTEIN-RELATED"/>
    <property type="match status" value="1"/>
</dbReference>
<comment type="subcellular location">
    <subcellularLocation>
        <location evidence="1">Cell membrane</location>
        <topology evidence="1">Multi-pass membrane protein</topology>
    </subcellularLocation>
</comment>
<keyword evidence="3" id="KW-1003">Cell membrane</keyword>
<dbReference type="Gene3D" id="1.20.1250.20">
    <property type="entry name" value="MFS general substrate transporter like domains"/>
    <property type="match status" value="1"/>
</dbReference>
<evidence type="ECO:0000256" key="2">
    <source>
        <dbReference type="ARBA" id="ARBA00022448"/>
    </source>
</evidence>
<feature type="compositionally biased region" description="Polar residues" evidence="7">
    <location>
        <begin position="424"/>
        <end position="434"/>
    </location>
</feature>
<name>A0A3L8NYH5_9ACTN</name>
<feature type="transmembrane region" description="Helical" evidence="8">
    <location>
        <begin position="7"/>
        <end position="31"/>
    </location>
</feature>
<reference evidence="9 10" key="1">
    <citation type="submission" date="2018-10" db="EMBL/GenBank/DDBJ databases">
        <title>Marmoricola sp. 4Q3S-7 whole genome shotgun sequence.</title>
        <authorList>
            <person name="Li F."/>
        </authorList>
    </citation>
    <scope>NUCLEOTIDE SEQUENCE [LARGE SCALE GENOMIC DNA]</scope>
    <source>
        <strain evidence="9 10">4Q3S-7</strain>
    </source>
</reference>
<comment type="caution">
    <text evidence="9">The sequence shown here is derived from an EMBL/GenBank/DDBJ whole genome shotgun (WGS) entry which is preliminary data.</text>
</comment>
<dbReference type="InterPro" id="IPR010290">
    <property type="entry name" value="TM_effector"/>
</dbReference>
<dbReference type="OrthoDB" id="9793136at2"/>
<evidence type="ECO:0000256" key="4">
    <source>
        <dbReference type="ARBA" id="ARBA00022692"/>
    </source>
</evidence>
<keyword evidence="5 8" id="KW-1133">Transmembrane helix</keyword>
<feature type="region of interest" description="Disordered" evidence="7">
    <location>
        <begin position="401"/>
        <end position="442"/>
    </location>
</feature>
<feature type="transmembrane region" description="Helical" evidence="8">
    <location>
        <begin position="284"/>
        <end position="301"/>
    </location>
</feature>
<evidence type="ECO:0000256" key="3">
    <source>
        <dbReference type="ARBA" id="ARBA00022475"/>
    </source>
</evidence>
<keyword evidence="4 8" id="KW-0812">Transmembrane</keyword>